<feature type="region of interest" description="Disordered" evidence="1">
    <location>
        <begin position="155"/>
        <end position="183"/>
    </location>
</feature>
<reference evidence="2 3" key="1">
    <citation type="submission" date="2023-06" db="EMBL/GenBank/DDBJ databases">
        <title>Draft genome sequence of Novosphingobium sp. strain IK01.</title>
        <authorList>
            <person name="Hatamoto M."/>
            <person name="Ikarashi T."/>
            <person name="Yamaguchi T."/>
        </authorList>
    </citation>
    <scope>NUCLEOTIDE SEQUENCE [LARGE SCALE GENOMIC DNA]</scope>
    <source>
        <strain evidence="2 3">IK01</strain>
    </source>
</reference>
<evidence type="ECO:0000313" key="3">
    <source>
        <dbReference type="Proteomes" id="UP001187221"/>
    </source>
</evidence>
<organism evidence="2 3">
    <name type="scientific">Novosphingobium pituita</name>
    <dbReference type="NCBI Taxonomy" id="3056842"/>
    <lineage>
        <taxon>Bacteria</taxon>
        <taxon>Pseudomonadati</taxon>
        <taxon>Pseudomonadota</taxon>
        <taxon>Alphaproteobacteria</taxon>
        <taxon>Sphingomonadales</taxon>
        <taxon>Sphingomonadaceae</taxon>
        <taxon>Novosphingobium</taxon>
    </lineage>
</organism>
<dbReference type="EMBL" id="BTFW01000001">
    <property type="protein sequence ID" value="GMM59512.1"/>
    <property type="molecule type" value="Genomic_DNA"/>
</dbReference>
<dbReference type="Proteomes" id="UP001187221">
    <property type="component" value="Unassembled WGS sequence"/>
</dbReference>
<evidence type="ECO:0000313" key="2">
    <source>
        <dbReference type="EMBL" id="GMM59512.1"/>
    </source>
</evidence>
<protein>
    <recommendedName>
        <fullName evidence="4">XRE family transcriptional regulator</fullName>
    </recommendedName>
</protein>
<name>A0ABQ6P3T1_9SPHN</name>
<sequence length="183" mass="19627">MARAVTASINTRLKELRKAAVPALTIRGMADELGIGHSRYAYFEDPKRFKKRELPLDLTRKIAAVLSQRGVDPAEVMKLAGLNEGEAEPEAKAVEATRAPLQFISIQAVLPSEGALRDMFHSLLALVPEGASRAETAEILARWLPTGFAGIGPYLPDPSANAPTVPEFRPPAAPANDHASPQA</sequence>
<proteinExistence type="predicted"/>
<gene>
    <name evidence="2" type="ORF">NUTIK01_02890</name>
</gene>
<comment type="caution">
    <text evidence="2">The sequence shown here is derived from an EMBL/GenBank/DDBJ whole genome shotgun (WGS) entry which is preliminary data.</text>
</comment>
<keyword evidence="3" id="KW-1185">Reference proteome</keyword>
<accession>A0ABQ6P3T1</accession>
<evidence type="ECO:0000256" key="1">
    <source>
        <dbReference type="SAM" id="MobiDB-lite"/>
    </source>
</evidence>
<evidence type="ECO:0008006" key="4">
    <source>
        <dbReference type="Google" id="ProtNLM"/>
    </source>
</evidence>